<name>A0AAD5Q8T1_PYTIN</name>
<evidence type="ECO:0000256" key="1">
    <source>
        <dbReference type="SAM" id="Phobius"/>
    </source>
</evidence>
<accession>A0AAD5Q8T1</accession>
<feature type="transmembrane region" description="Helical" evidence="1">
    <location>
        <begin position="50"/>
        <end position="67"/>
    </location>
</feature>
<keyword evidence="3" id="KW-1185">Reference proteome</keyword>
<reference evidence="2" key="1">
    <citation type="submission" date="2021-12" db="EMBL/GenBank/DDBJ databases">
        <title>Prjna785345.</title>
        <authorList>
            <person name="Rujirawat T."/>
            <person name="Krajaejun T."/>
        </authorList>
    </citation>
    <scope>NUCLEOTIDE SEQUENCE</scope>
    <source>
        <strain evidence="2">Pi057C3</strain>
    </source>
</reference>
<proteinExistence type="predicted"/>
<keyword evidence="1" id="KW-0812">Transmembrane</keyword>
<protein>
    <submittedName>
        <fullName evidence="2">Uncharacterized protein</fullName>
    </submittedName>
</protein>
<evidence type="ECO:0000313" key="3">
    <source>
        <dbReference type="Proteomes" id="UP001209570"/>
    </source>
</evidence>
<dbReference type="Gene3D" id="3.80.10.10">
    <property type="entry name" value="Ribonuclease Inhibitor"/>
    <property type="match status" value="1"/>
</dbReference>
<organism evidence="2 3">
    <name type="scientific">Pythium insidiosum</name>
    <name type="common">Pythiosis disease agent</name>
    <dbReference type="NCBI Taxonomy" id="114742"/>
    <lineage>
        <taxon>Eukaryota</taxon>
        <taxon>Sar</taxon>
        <taxon>Stramenopiles</taxon>
        <taxon>Oomycota</taxon>
        <taxon>Peronosporomycetes</taxon>
        <taxon>Pythiales</taxon>
        <taxon>Pythiaceae</taxon>
        <taxon>Pythium</taxon>
    </lineage>
</organism>
<sequence>MVSTISVVPFRGKDTAANDYDATSSNASNPVRLSRGTLCVAVTVIVLNRPLYILFYSLSALVYWRLVSTRFLDILAMYTTFIPDAGRYDANALDEALVGIDTGSLRHIVIYNSSIVAWEADAAMTMAHHPSSRFEFIVRSQLPNGTVPAGLLSPDFPQLLFDIEFAATNLVVLPDEIALAWPQGLILYLNEGPITEVPISAHAYLRMAPTTAILVLSLYAPILESRHYRHVAAVNAVLTTPLRRMMSVLLDYILDFVSIVIIPGMLASSYVADFDPLVGDFPMSRWYDDAWLIQLVNESQLLLVTSAIDATMRLVFSIGLVTTAWSMASLLDTVDVHWLRYLIVRHCTDLRMPPAVTTLHDVIGIKLYNTTITQWDGSVALTAARHPAIRFLFIVSTQLPNGTLPAGLLADDFPPMLLDIEFVDTNLYDLPHRVAELWPMGLILHVEHSRLTAVPDVLSQLDVMACSLAGNAISIVPPSLLESGSGVAILTLSGNPIRALPEDVRADLVTTMRELKITWTNISVLPHWLNAAFLSRTVMFAGATPLCDTLEHGALRDGIVCDAPRHGEIGQYPRWIDLEDS</sequence>
<dbReference type="AlphaFoldDB" id="A0AAD5Q8T1"/>
<dbReference type="EMBL" id="JAKCXM010000053">
    <property type="protein sequence ID" value="KAJ0404947.1"/>
    <property type="molecule type" value="Genomic_DNA"/>
</dbReference>
<dbReference type="InterPro" id="IPR032675">
    <property type="entry name" value="LRR_dom_sf"/>
</dbReference>
<keyword evidence="1" id="KW-1133">Transmembrane helix</keyword>
<gene>
    <name evidence="2" type="ORF">P43SY_005946</name>
</gene>
<dbReference type="Proteomes" id="UP001209570">
    <property type="component" value="Unassembled WGS sequence"/>
</dbReference>
<dbReference type="SUPFAM" id="SSF52058">
    <property type="entry name" value="L domain-like"/>
    <property type="match status" value="1"/>
</dbReference>
<keyword evidence="1" id="KW-0472">Membrane</keyword>
<evidence type="ECO:0000313" key="2">
    <source>
        <dbReference type="EMBL" id="KAJ0404947.1"/>
    </source>
</evidence>
<comment type="caution">
    <text evidence="2">The sequence shown here is derived from an EMBL/GenBank/DDBJ whole genome shotgun (WGS) entry which is preliminary data.</text>
</comment>